<reference evidence="3" key="1">
    <citation type="submission" date="2025-08" db="UniProtKB">
        <authorList>
            <consortium name="RefSeq"/>
        </authorList>
    </citation>
    <scope>IDENTIFICATION</scope>
</reference>
<proteinExistence type="predicted"/>
<evidence type="ECO:0000256" key="1">
    <source>
        <dbReference type="SAM" id="MobiDB-lite"/>
    </source>
</evidence>
<dbReference type="RefSeq" id="XP_026537090.1">
    <property type="nucleotide sequence ID" value="XM_026681305.1"/>
</dbReference>
<keyword evidence="2" id="KW-1185">Reference proteome</keyword>
<protein>
    <submittedName>
        <fullName evidence="3">Uncharacterized protein KIAA2012 homolog</fullName>
    </submittedName>
</protein>
<evidence type="ECO:0000313" key="2">
    <source>
        <dbReference type="Proteomes" id="UP000504612"/>
    </source>
</evidence>
<dbReference type="Proteomes" id="UP000504612">
    <property type="component" value="Unplaced"/>
</dbReference>
<feature type="compositionally biased region" description="Basic and acidic residues" evidence="1">
    <location>
        <begin position="1"/>
        <end position="11"/>
    </location>
</feature>
<dbReference type="GeneID" id="113421087"/>
<organism evidence="2 3">
    <name type="scientific">Notechis scutatus</name>
    <name type="common">mainland tiger snake</name>
    <dbReference type="NCBI Taxonomy" id="8663"/>
    <lineage>
        <taxon>Eukaryota</taxon>
        <taxon>Metazoa</taxon>
        <taxon>Chordata</taxon>
        <taxon>Craniata</taxon>
        <taxon>Vertebrata</taxon>
        <taxon>Euteleostomi</taxon>
        <taxon>Lepidosauria</taxon>
        <taxon>Squamata</taxon>
        <taxon>Bifurcata</taxon>
        <taxon>Unidentata</taxon>
        <taxon>Episquamata</taxon>
        <taxon>Toxicofera</taxon>
        <taxon>Serpentes</taxon>
        <taxon>Colubroidea</taxon>
        <taxon>Elapidae</taxon>
        <taxon>Hydrophiinae</taxon>
        <taxon>Notechis</taxon>
    </lineage>
</organism>
<dbReference type="CTD" id="100652824"/>
<sequence>MEEQTHKRDSGQEDVEVEPISCLVEEQGEEEEREGDQSLPDSSIFMEEHPLTLDMNQMFSEEVGNISGFHPGPASETSIATYKAVSTANGFQADAQEGNQLMEVRQMAELEKEQQFQYQLLVEACGLDRRQDISRPWVYSYFQRSFTTEDD</sequence>
<accession>A0A6J1V2W0</accession>
<name>A0A6J1V2W0_9SAUR</name>
<dbReference type="KEGG" id="nss:113421087"/>
<evidence type="ECO:0000313" key="3">
    <source>
        <dbReference type="RefSeq" id="XP_026537090.1"/>
    </source>
</evidence>
<dbReference type="AlphaFoldDB" id="A0A6J1V2W0"/>
<feature type="region of interest" description="Disordered" evidence="1">
    <location>
        <begin position="1"/>
        <end position="42"/>
    </location>
</feature>
<gene>
    <name evidence="3" type="primary">KIAA2012</name>
</gene>